<keyword evidence="3 8" id="KW-0812">Transmembrane</keyword>
<feature type="chain" id="PRO_5028400155" evidence="9">
    <location>
        <begin position="35"/>
        <end position="999"/>
    </location>
</feature>
<feature type="transmembrane region" description="Helical" evidence="8">
    <location>
        <begin position="861"/>
        <end position="880"/>
    </location>
</feature>
<dbReference type="Proteomes" id="UP000515160">
    <property type="component" value="Chromosome 3"/>
</dbReference>
<gene>
    <name evidence="11" type="primary">LOC117571938</name>
</gene>
<dbReference type="OrthoDB" id="6229420at2759"/>
<keyword evidence="9" id="KW-0732">Signal</keyword>
<evidence type="ECO:0000256" key="5">
    <source>
        <dbReference type="ARBA" id="ARBA00023136"/>
    </source>
</evidence>
<feature type="compositionally biased region" description="Acidic residues" evidence="7">
    <location>
        <begin position="36"/>
        <end position="49"/>
    </location>
</feature>
<keyword evidence="5 8" id="KW-0472">Membrane</keyword>
<keyword evidence="10" id="KW-1185">Reference proteome</keyword>
<evidence type="ECO:0000256" key="6">
    <source>
        <dbReference type="ARBA" id="ARBA00023180"/>
    </source>
</evidence>
<evidence type="ECO:0000256" key="4">
    <source>
        <dbReference type="ARBA" id="ARBA00022989"/>
    </source>
</evidence>
<comment type="similarity">
    <text evidence="2">Belongs to the prominin family.</text>
</comment>
<dbReference type="AlphaFoldDB" id="A0A6P8XCF4"/>
<dbReference type="GO" id="GO:0016020">
    <property type="term" value="C:membrane"/>
    <property type="evidence" value="ECO:0007669"/>
    <property type="project" value="UniProtKB-SubCell"/>
</dbReference>
<dbReference type="InterPro" id="IPR008795">
    <property type="entry name" value="Prominin"/>
</dbReference>
<feature type="signal peptide" evidence="9">
    <location>
        <begin position="1"/>
        <end position="34"/>
    </location>
</feature>
<evidence type="ECO:0000256" key="9">
    <source>
        <dbReference type="SAM" id="SignalP"/>
    </source>
</evidence>
<feature type="compositionally biased region" description="Basic and acidic residues" evidence="7">
    <location>
        <begin position="73"/>
        <end position="94"/>
    </location>
</feature>
<feature type="transmembrane region" description="Helical" evidence="8">
    <location>
        <begin position="535"/>
        <end position="561"/>
    </location>
</feature>
<reference evidence="11" key="1">
    <citation type="submission" date="2025-08" db="UniProtKB">
        <authorList>
            <consortium name="RefSeq"/>
        </authorList>
    </citation>
    <scope>IDENTIFICATION</scope>
    <source>
        <strain evidence="11">15112-1751.03</strain>
        <tissue evidence="11">Whole Adult</tissue>
    </source>
</reference>
<dbReference type="GeneID" id="117571938"/>
<evidence type="ECO:0000313" key="11">
    <source>
        <dbReference type="RefSeq" id="XP_034110319.1"/>
    </source>
</evidence>
<feature type="region of interest" description="Disordered" evidence="7">
    <location>
        <begin position="35"/>
        <end position="94"/>
    </location>
</feature>
<keyword evidence="4 8" id="KW-1133">Transmembrane helix</keyword>
<accession>A0A6P8XCF4</accession>
<dbReference type="PANTHER" id="PTHR22730">
    <property type="entry name" value="PROMININ PROM PROTEIN"/>
    <property type="match status" value="1"/>
</dbReference>
<proteinExistence type="inferred from homology"/>
<evidence type="ECO:0000256" key="7">
    <source>
        <dbReference type="SAM" id="MobiDB-lite"/>
    </source>
</evidence>
<dbReference type="RefSeq" id="XP_034110319.1">
    <property type="nucleotide sequence ID" value="XM_034254428.2"/>
</dbReference>
<comment type="subcellular location">
    <subcellularLocation>
        <location evidence="1">Membrane</location>
        <topology evidence="1">Multi-pass membrane protein</topology>
    </subcellularLocation>
</comment>
<name>A0A6P8XCF4_DROAB</name>
<dbReference type="PANTHER" id="PTHR22730:SF1">
    <property type="entry name" value="PROMININ-LIKE PROTEIN"/>
    <property type="match status" value="1"/>
</dbReference>
<evidence type="ECO:0000313" key="10">
    <source>
        <dbReference type="Proteomes" id="UP000515160"/>
    </source>
</evidence>
<keyword evidence="6" id="KW-0325">Glycoprotein</keyword>
<sequence length="999" mass="112394">MQCKTKLKRRLRCRNLRNIALGLLLLTLIINVNGQDEPEGDPEGEPDPDGDQKPDATVPNGDQADATTTKPGDGGKGRDDIYMRSDNHGTTHEKLGQAHYPTVDLTAYQSHAIYAADKNYTTWPMHPAYNFTHSIFDSLISRKPALPSGYLVVKNDSTLALGPKVEENEWSHLLSEYFLLIIFVFFLLLLVILMPFIAVCYCCFCCCRRCKLGCPPCDGPKDKRSNLICSIILVILLILLFIGLLMTFVATRFLERGFEDTKNTMQRGSQDTCTFLQDVSNHIHHVLVYNYEELEAHFTEILNEASSHIFLDLADASESNAIAEVERIIHNMAEASRILQEVEVMENDLRFNIAMLRDGLRGLKRDVIYSCVMLLSHKTCESVIFSKLQFLDTSICLHLDKLPRTQVFIDAIDKILKSDLDAVPKRALARFQEVGHKISVAMETAVPPLRMDISRGHDIFQKEANKIRHYVDALISDIHFRTLESTKSFEDMHDKLGADRNAISMIACLFILIIWLALVVALIFSFCLNKLTGTYFLLFAMILIFSVFSLFLLMVVFYFIIGLISYQGACAPLRDHEGNMLFSQLDSEMDLLRFLPASGADRDAPVPMRMSKTIKACMANQTIFQLLRDSGIYNANELMFIRVMSEDYDDEKHGLNFEDDLADVFLLTPAEKLELDDMRSGNLSGYSSTSYRERMCTPLTPNLKEIQKALNDLADTINPPTDQWLDFNRVGRVSLKNEAMHLYLYEQKYAVQALKLIDAMNKKLAQVDELILYENRNFSNSIDVLVNAIVRSEHFLETQGTQFINLLGENLTDVLNLQIEQFLEAAAHECMTNVGRCAPLAYIYYRGVDQICYRLVDPMNAFWLGLFICCLTFIPILFVCHRLMCLWKRLHSYRVAPVAAVLPVGGCPTCTGAPYVPPPIITCTGGNETFCVCSEGRLNRTDGGAAPSESTMNANANANANDNEVITEDANKEAIPVTSIAVISAPTVAAKPSNKRKED</sequence>
<feature type="transmembrane region" description="Helical" evidence="8">
    <location>
        <begin position="227"/>
        <end position="250"/>
    </location>
</feature>
<evidence type="ECO:0000256" key="3">
    <source>
        <dbReference type="ARBA" id="ARBA00022692"/>
    </source>
</evidence>
<feature type="transmembrane region" description="Helical" evidence="8">
    <location>
        <begin position="177"/>
        <end position="206"/>
    </location>
</feature>
<dbReference type="Pfam" id="PF05478">
    <property type="entry name" value="Prominin"/>
    <property type="match status" value="1"/>
</dbReference>
<evidence type="ECO:0000256" key="2">
    <source>
        <dbReference type="ARBA" id="ARBA00006058"/>
    </source>
</evidence>
<evidence type="ECO:0000256" key="8">
    <source>
        <dbReference type="SAM" id="Phobius"/>
    </source>
</evidence>
<protein>
    <submittedName>
        <fullName evidence="11">Prominin-like protein</fullName>
    </submittedName>
</protein>
<organism evidence="10 11">
    <name type="scientific">Drosophila albomicans</name>
    <name type="common">Fruit fly</name>
    <dbReference type="NCBI Taxonomy" id="7291"/>
    <lineage>
        <taxon>Eukaryota</taxon>
        <taxon>Metazoa</taxon>
        <taxon>Ecdysozoa</taxon>
        <taxon>Arthropoda</taxon>
        <taxon>Hexapoda</taxon>
        <taxon>Insecta</taxon>
        <taxon>Pterygota</taxon>
        <taxon>Neoptera</taxon>
        <taxon>Endopterygota</taxon>
        <taxon>Diptera</taxon>
        <taxon>Brachycera</taxon>
        <taxon>Muscomorpha</taxon>
        <taxon>Ephydroidea</taxon>
        <taxon>Drosophilidae</taxon>
        <taxon>Drosophila</taxon>
    </lineage>
</organism>
<evidence type="ECO:0000256" key="1">
    <source>
        <dbReference type="ARBA" id="ARBA00004141"/>
    </source>
</evidence>
<feature type="transmembrane region" description="Helical" evidence="8">
    <location>
        <begin position="502"/>
        <end position="528"/>
    </location>
</feature>